<evidence type="ECO:0000256" key="5">
    <source>
        <dbReference type="ARBA" id="ARBA00022777"/>
    </source>
</evidence>
<dbReference type="PROSITE" id="PS00108">
    <property type="entry name" value="PROTEIN_KINASE_ST"/>
    <property type="match status" value="1"/>
</dbReference>
<keyword evidence="6" id="KW-0067">ATP-binding</keyword>
<dbReference type="EMBL" id="BONO01000001">
    <property type="protein sequence ID" value="GIG34816.1"/>
    <property type="molecule type" value="Genomic_DNA"/>
</dbReference>
<dbReference type="GO" id="GO:0004674">
    <property type="term" value="F:protein serine/threonine kinase activity"/>
    <property type="evidence" value="ECO:0007669"/>
    <property type="project" value="UniProtKB-KW"/>
</dbReference>
<feature type="transmembrane region" description="Helical" evidence="10">
    <location>
        <begin position="400"/>
        <end position="418"/>
    </location>
</feature>
<evidence type="ECO:0000256" key="9">
    <source>
        <dbReference type="SAM" id="MobiDB-lite"/>
    </source>
</evidence>
<name>A0A919P8G3_9CELL</name>
<evidence type="ECO:0000313" key="12">
    <source>
        <dbReference type="EMBL" id="GIG34816.1"/>
    </source>
</evidence>
<keyword evidence="5 12" id="KW-0418">Kinase</keyword>
<evidence type="ECO:0000256" key="3">
    <source>
        <dbReference type="ARBA" id="ARBA00022679"/>
    </source>
</evidence>
<evidence type="ECO:0000256" key="6">
    <source>
        <dbReference type="ARBA" id="ARBA00022840"/>
    </source>
</evidence>
<accession>A0A919P8G3</accession>
<evidence type="ECO:0000256" key="4">
    <source>
        <dbReference type="ARBA" id="ARBA00022741"/>
    </source>
</evidence>
<dbReference type="Gene3D" id="1.10.510.10">
    <property type="entry name" value="Transferase(Phosphotransferase) domain 1"/>
    <property type="match status" value="1"/>
</dbReference>
<dbReference type="SUPFAM" id="SSF56112">
    <property type="entry name" value="Protein kinase-like (PK-like)"/>
    <property type="match status" value="1"/>
</dbReference>
<dbReference type="CDD" id="cd14014">
    <property type="entry name" value="STKc_PknB_like"/>
    <property type="match status" value="1"/>
</dbReference>
<protein>
    <recommendedName>
        <fullName evidence="1">non-specific serine/threonine protein kinase</fullName>
        <ecNumber evidence="1">2.7.11.1</ecNumber>
    </recommendedName>
</protein>
<feature type="domain" description="Protein kinase" evidence="11">
    <location>
        <begin position="7"/>
        <end position="264"/>
    </location>
</feature>
<dbReference type="Gene3D" id="3.30.200.20">
    <property type="entry name" value="Phosphorylase Kinase, domain 1"/>
    <property type="match status" value="1"/>
</dbReference>
<dbReference type="PANTHER" id="PTHR43289:SF6">
    <property type="entry name" value="SERINE_THREONINE-PROTEIN KINASE NEKL-3"/>
    <property type="match status" value="1"/>
</dbReference>
<gene>
    <name evidence="12" type="ORF">Cpa01nite_01970</name>
</gene>
<comment type="catalytic activity">
    <reaction evidence="7">
        <text>L-threonyl-[protein] + ATP = O-phospho-L-threonyl-[protein] + ADP + H(+)</text>
        <dbReference type="Rhea" id="RHEA:46608"/>
        <dbReference type="Rhea" id="RHEA-COMP:11060"/>
        <dbReference type="Rhea" id="RHEA-COMP:11605"/>
        <dbReference type="ChEBI" id="CHEBI:15378"/>
        <dbReference type="ChEBI" id="CHEBI:30013"/>
        <dbReference type="ChEBI" id="CHEBI:30616"/>
        <dbReference type="ChEBI" id="CHEBI:61977"/>
        <dbReference type="ChEBI" id="CHEBI:456216"/>
        <dbReference type="EC" id="2.7.11.1"/>
    </reaction>
</comment>
<evidence type="ECO:0000256" key="10">
    <source>
        <dbReference type="SAM" id="Phobius"/>
    </source>
</evidence>
<dbReference type="AlphaFoldDB" id="A0A919P8G3"/>
<feature type="compositionally biased region" description="Low complexity" evidence="9">
    <location>
        <begin position="332"/>
        <end position="349"/>
    </location>
</feature>
<evidence type="ECO:0000256" key="2">
    <source>
        <dbReference type="ARBA" id="ARBA00022527"/>
    </source>
</evidence>
<evidence type="ECO:0000256" key="7">
    <source>
        <dbReference type="ARBA" id="ARBA00047899"/>
    </source>
</evidence>
<dbReference type="SMART" id="SM00220">
    <property type="entry name" value="S_TKc"/>
    <property type="match status" value="1"/>
</dbReference>
<feature type="compositionally biased region" description="Low complexity" evidence="9">
    <location>
        <begin position="293"/>
        <end position="307"/>
    </location>
</feature>
<keyword evidence="10" id="KW-0812">Transmembrane</keyword>
<sequence length="466" mass="47564">MVLGGRYRLTHQIAIGGMGEVWAAHDESLARDIAIKVLREEYAGDTGFLERFRTEARNAGSLSHEGIAALFDYGEQDGSAFLAMELVVGEPMSDLLEREPVLPPRRLLPILAQTARALHAAHEAGVVHRDVKPGNILVTPTGKVKITDFGVSLSSNQVPMTATGMVMGTAQYLSPEQAVGGPATAASDMYALGIVAYEALVGHRPFTGPTAVDIAVAHVNTPVPPLPPSVDRQIARLVMRLLAKDPADRPRSAEELADLFDALVPHTPAGGSPPVSIVPGRSASAAGSGGSGAAAAPAGPGTRSGARGRTDSGGTRRGGARPSATGATRVRGSQGSASSPAAGVGAAPPSFDPRTGRPTGSAPTYRATGRPGGAHDASHPSTRAHARVQPGAGGRFHVRWPLLVLAVLVVALLGAALADRLTGDAGTSAPVGTSEYTRADGEGGMIWRAQSGAAAPDAQTTTAKDA</sequence>
<evidence type="ECO:0000313" key="13">
    <source>
        <dbReference type="Proteomes" id="UP000642125"/>
    </source>
</evidence>
<comment type="catalytic activity">
    <reaction evidence="8">
        <text>L-seryl-[protein] + ATP = O-phospho-L-seryl-[protein] + ADP + H(+)</text>
        <dbReference type="Rhea" id="RHEA:17989"/>
        <dbReference type="Rhea" id="RHEA-COMP:9863"/>
        <dbReference type="Rhea" id="RHEA-COMP:11604"/>
        <dbReference type="ChEBI" id="CHEBI:15378"/>
        <dbReference type="ChEBI" id="CHEBI:29999"/>
        <dbReference type="ChEBI" id="CHEBI:30616"/>
        <dbReference type="ChEBI" id="CHEBI:83421"/>
        <dbReference type="ChEBI" id="CHEBI:456216"/>
        <dbReference type="EC" id="2.7.11.1"/>
    </reaction>
</comment>
<evidence type="ECO:0000256" key="8">
    <source>
        <dbReference type="ARBA" id="ARBA00048679"/>
    </source>
</evidence>
<dbReference type="InterPro" id="IPR000719">
    <property type="entry name" value="Prot_kinase_dom"/>
</dbReference>
<reference evidence="12" key="1">
    <citation type="submission" date="2021-01" db="EMBL/GenBank/DDBJ databases">
        <title>Whole genome shotgun sequence of Cellulomonas pakistanensis NBRC 110800.</title>
        <authorList>
            <person name="Komaki H."/>
            <person name="Tamura T."/>
        </authorList>
    </citation>
    <scope>NUCLEOTIDE SEQUENCE</scope>
    <source>
        <strain evidence="12">NBRC 110800</strain>
    </source>
</reference>
<dbReference type="Pfam" id="PF00069">
    <property type="entry name" value="Pkinase"/>
    <property type="match status" value="1"/>
</dbReference>
<evidence type="ECO:0000259" key="11">
    <source>
        <dbReference type="PROSITE" id="PS50011"/>
    </source>
</evidence>
<proteinExistence type="predicted"/>
<dbReference type="FunFam" id="1.10.510.10:FF:000021">
    <property type="entry name" value="Serine/threonine protein kinase"/>
    <property type="match status" value="1"/>
</dbReference>
<evidence type="ECO:0000256" key="1">
    <source>
        <dbReference type="ARBA" id="ARBA00012513"/>
    </source>
</evidence>
<dbReference type="InterPro" id="IPR011009">
    <property type="entry name" value="Kinase-like_dom_sf"/>
</dbReference>
<comment type="caution">
    <text evidence="12">The sequence shown here is derived from an EMBL/GenBank/DDBJ whole genome shotgun (WGS) entry which is preliminary data.</text>
</comment>
<dbReference type="Proteomes" id="UP000642125">
    <property type="component" value="Unassembled WGS sequence"/>
</dbReference>
<dbReference type="FunFam" id="3.30.200.20:FF:000035">
    <property type="entry name" value="Serine/threonine protein kinase Stk1"/>
    <property type="match status" value="1"/>
</dbReference>
<dbReference type="GO" id="GO:0045717">
    <property type="term" value="P:negative regulation of fatty acid biosynthetic process"/>
    <property type="evidence" value="ECO:0007669"/>
    <property type="project" value="UniProtKB-ARBA"/>
</dbReference>
<keyword evidence="3" id="KW-0808">Transferase</keyword>
<keyword evidence="13" id="KW-1185">Reference proteome</keyword>
<dbReference type="PROSITE" id="PS50011">
    <property type="entry name" value="PROTEIN_KINASE_DOM"/>
    <property type="match status" value="1"/>
</dbReference>
<dbReference type="EC" id="2.7.11.1" evidence="1"/>
<keyword evidence="2 12" id="KW-0723">Serine/threonine-protein kinase</keyword>
<feature type="region of interest" description="Disordered" evidence="9">
    <location>
        <begin position="269"/>
        <end position="388"/>
    </location>
</feature>
<organism evidence="12 13">
    <name type="scientific">Cellulomonas pakistanensis</name>
    <dbReference type="NCBI Taxonomy" id="992287"/>
    <lineage>
        <taxon>Bacteria</taxon>
        <taxon>Bacillati</taxon>
        <taxon>Actinomycetota</taxon>
        <taxon>Actinomycetes</taxon>
        <taxon>Micrococcales</taxon>
        <taxon>Cellulomonadaceae</taxon>
        <taxon>Cellulomonas</taxon>
    </lineage>
</organism>
<dbReference type="InterPro" id="IPR008271">
    <property type="entry name" value="Ser/Thr_kinase_AS"/>
</dbReference>
<keyword evidence="10" id="KW-1133">Transmembrane helix</keyword>
<dbReference type="PANTHER" id="PTHR43289">
    <property type="entry name" value="MITOGEN-ACTIVATED PROTEIN KINASE KINASE KINASE 20-RELATED"/>
    <property type="match status" value="1"/>
</dbReference>
<dbReference type="GO" id="GO:0005524">
    <property type="term" value="F:ATP binding"/>
    <property type="evidence" value="ECO:0007669"/>
    <property type="project" value="UniProtKB-KW"/>
</dbReference>
<keyword evidence="10" id="KW-0472">Membrane</keyword>
<keyword evidence="4" id="KW-0547">Nucleotide-binding</keyword>